<dbReference type="Proteomes" id="UP000005237">
    <property type="component" value="Unassembled WGS sequence"/>
</dbReference>
<sequence length="185" mass="20397">MPARRVASKTCMPVKEQIKIEIVVRGKKALVTRCPELKKEAEVLAKPYLIETLQSDAKIVARAEACIGKAICREAEKKCVPTNQCSKSEERRMTRVVTNRVFIKRNHGIGVGSRSGAKCTQKPLGTTGTDEMGSGCADESEERKERGVKTDSQLCEEKRKEQFQCRRHGVASHKGVPNGQTATLA</sequence>
<evidence type="ECO:0000313" key="2">
    <source>
        <dbReference type="EnsemblMetazoa" id="CJA19885.1"/>
    </source>
</evidence>
<name>A0A8R1IAP9_CAEJA</name>
<keyword evidence="3" id="KW-1185">Reference proteome</keyword>
<dbReference type="AlphaFoldDB" id="A0A8R1IAP9"/>
<feature type="compositionally biased region" description="Basic and acidic residues" evidence="1">
    <location>
        <begin position="141"/>
        <end position="164"/>
    </location>
</feature>
<organism evidence="2 3">
    <name type="scientific">Caenorhabditis japonica</name>
    <dbReference type="NCBI Taxonomy" id="281687"/>
    <lineage>
        <taxon>Eukaryota</taxon>
        <taxon>Metazoa</taxon>
        <taxon>Ecdysozoa</taxon>
        <taxon>Nematoda</taxon>
        <taxon>Chromadorea</taxon>
        <taxon>Rhabditida</taxon>
        <taxon>Rhabditina</taxon>
        <taxon>Rhabditomorpha</taxon>
        <taxon>Rhabditoidea</taxon>
        <taxon>Rhabditidae</taxon>
        <taxon>Peloderinae</taxon>
        <taxon>Caenorhabditis</taxon>
    </lineage>
</organism>
<reference evidence="2" key="2">
    <citation type="submission" date="2022-06" db="UniProtKB">
        <authorList>
            <consortium name="EnsemblMetazoa"/>
        </authorList>
    </citation>
    <scope>IDENTIFICATION</scope>
    <source>
        <strain evidence="2">DF5081</strain>
    </source>
</reference>
<evidence type="ECO:0000256" key="1">
    <source>
        <dbReference type="SAM" id="MobiDB-lite"/>
    </source>
</evidence>
<feature type="region of interest" description="Disordered" evidence="1">
    <location>
        <begin position="114"/>
        <end position="185"/>
    </location>
</feature>
<proteinExistence type="predicted"/>
<reference evidence="3" key="1">
    <citation type="submission" date="2010-08" db="EMBL/GenBank/DDBJ databases">
        <authorList>
            <consortium name="Caenorhabditis japonica Sequencing Consortium"/>
            <person name="Wilson R.K."/>
        </authorList>
    </citation>
    <scope>NUCLEOTIDE SEQUENCE [LARGE SCALE GENOMIC DNA]</scope>
    <source>
        <strain evidence="3">DF5081</strain>
    </source>
</reference>
<dbReference type="EnsemblMetazoa" id="CJA19885.1">
    <property type="protein sequence ID" value="CJA19885.1"/>
    <property type="gene ID" value="WBGene00175456"/>
</dbReference>
<protein>
    <submittedName>
        <fullName evidence="2">Uncharacterized protein</fullName>
    </submittedName>
</protein>
<evidence type="ECO:0000313" key="3">
    <source>
        <dbReference type="Proteomes" id="UP000005237"/>
    </source>
</evidence>
<accession>A0A8R1IAP9</accession>